<reference evidence="3" key="2">
    <citation type="submission" date="2019-09" db="UniProtKB">
        <authorList>
            <consortium name="WormBaseParasite"/>
        </authorList>
    </citation>
    <scope>IDENTIFICATION</scope>
</reference>
<name>A0A183GK87_HELPZ</name>
<evidence type="ECO:0000313" key="2">
    <source>
        <dbReference type="Proteomes" id="UP000050761"/>
    </source>
</evidence>
<dbReference type="AlphaFoldDB" id="A0A183GK87"/>
<reference evidence="1 2" key="1">
    <citation type="submission" date="2018-11" db="EMBL/GenBank/DDBJ databases">
        <authorList>
            <consortium name="Pathogen Informatics"/>
        </authorList>
    </citation>
    <scope>NUCLEOTIDE SEQUENCE [LARGE SCALE GENOMIC DNA]</scope>
</reference>
<dbReference type="WBParaSite" id="HPBE_0002310501-mRNA-1">
    <property type="protein sequence ID" value="HPBE_0002310501-mRNA-1"/>
    <property type="gene ID" value="HPBE_0002310501"/>
</dbReference>
<gene>
    <name evidence="1" type="ORF">HPBE_LOCUS23104</name>
</gene>
<evidence type="ECO:0000313" key="3">
    <source>
        <dbReference type="WBParaSite" id="HPBE_0002310501-mRNA-1"/>
    </source>
</evidence>
<dbReference type="OrthoDB" id="5875589at2759"/>
<keyword evidence="2" id="KW-1185">Reference proteome</keyword>
<dbReference type="EMBL" id="UZAH01034683">
    <property type="protein sequence ID" value="VDP36606.1"/>
    <property type="molecule type" value="Genomic_DNA"/>
</dbReference>
<organism evidence="2 3">
    <name type="scientific">Heligmosomoides polygyrus</name>
    <name type="common">Parasitic roundworm</name>
    <dbReference type="NCBI Taxonomy" id="6339"/>
    <lineage>
        <taxon>Eukaryota</taxon>
        <taxon>Metazoa</taxon>
        <taxon>Ecdysozoa</taxon>
        <taxon>Nematoda</taxon>
        <taxon>Chromadorea</taxon>
        <taxon>Rhabditida</taxon>
        <taxon>Rhabditina</taxon>
        <taxon>Rhabditomorpha</taxon>
        <taxon>Strongyloidea</taxon>
        <taxon>Heligmosomidae</taxon>
        <taxon>Heligmosomoides</taxon>
    </lineage>
</organism>
<sequence>SLITETEAVAFSSFVALPNGKCLDRRVFRDPSRFITHSVRRFLNMCPFRLVSSVRRRLIGMQAVIVDGFVWFRKFKNGAFCLEDQPPCGGQVAVNEEHLLELPGCVHKLLELTAEFFFGGEPGH</sequence>
<evidence type="ECO:0000313" key="1">
    <source>
        <dbReference type="EMBL" id="VDP36606.1"/>
    </source>
</evidence>
<proteinExistence type="predicted"/>
<protein>
    <submittedName>
        <fullName evidence="3">PIPK domain-containing protein</fullName>
    </submittedName>
</protein>
<accession>A0A3P8H016</accession>
<accession>A0A183GK87</accession>
<dbReference type="Proteomes" id="UP000050761">
    <property type="component" value="Unassembled WGS sequence"/>
</dbReference>